<feature type="region of interest" description="Disordered" evidence="1">
    <location>
        <begin position="1"/>
        <end position="25"/>
    </location>
</feature>
<dbReference type="InterPro" id="IPR050390">
    <property type="entry name" value="C5-Methyltransferase"/>
</dbReference>
<protein>
    <submittedName>
        <fullName evidence="2">Uncharacterized protein</fullName>
    </submittedName>
</protein>
<evidence type="ECO:0000256" key="1">
    <source>
        <dbReference type="SAM" id="MobiDB-lite"/>
    </source>
</evidence>
<comment type="caution">
    <text evidence="2">The sequence shown here is derived from an EMBL/GenBank/DDBJ whole genome shotgun (WGS) entry which is preliminary data.</text>
</comment>
<feature type="region of interest" description="Disordered" evidence="1">
    <location>
        <begin position="90"/>
        <end position="110"/>
    </location>
</feature>
<dbReference type="Proteomes" id="UP000436088">
    <property type="component" value="Unassembled WGS sequence"/>
</dbReference>
<name>A0A6A2Y6I4_HIBSY</name>
<dbReference type="PANTHER" id="PTHR23068:SF25">
    <property type="entry name" value="DNA (CYTOSINE-5)-METHYLTRANSFERASE DRM2"/>
    <property type="match status" value="1"/>
</dbReference>
<sequence>MISGRPLPNPPPATTSGGRKLQNPPQIKAWFPLKLNPERKEALMTVVPSVVDGFYSHRQATCAARRALLEAFGGRRGSSIGNVERLEAEATARGPKTSSSHYELSGNVDPSNDEFKQKALEKLALMQHVDSDNYLSDHEVIFQDDFTDIDSSSDAKEILNSDSDEEKLTYFICVSQMAKAADTLLPLGKKLLDEDNHAVHLPNSMIGFGVLTEPDQITQRTLPEDAIEPPYFYHDNMVVASVGVWTKTSQYLYDVEPEFVDSKHFCTAVWKKAIFIICQLRTYFFLFRFQTTL</sequence>
<dbReference type="AlphaFoldDB" id="A0A6A2Y6I4"/>
<proteinExistence type="predicted"/>
<accession>A0A6A2Y6I4</accession>
<keyword evidence="3" id="KW-1185">Reference proteome</keyword>
<dbReference type="PANTHER" id="PTHR23068">
    <property type="entry name" value="DNA CYTOSINE-5- -METHYLTRANSFERASE 3-RELATED"/>
    <property type="match status" value="1"/>
</dbReference>
<dbReference type="EMBL" id="VEPZ02001598">
    <property type="protein sequence ID" value="KAE8666267.1"/>
    <property type="molecule type" value="Genomic_DNA"/>
</dbReference>
<organism evidence="2 3">
    <name type="scientific">Hibiscus syriacus</name>
    <name type="common">Rose of Sharon</name>
    <dbReference type="NCBI Taxonomy" id="106335"/>
    <lineage>
        <taxon>Eukaryota</taxon>
        <taxon>Viridiplantae</taxon>
        <taxon>Streptophyta</taxon>
        <taxon>Embryophyta</taxon>
        <taxon>Tracheophyta</taxon>
        <taxon>Spermatophyta</taxon>
        <taxon>Magnoliopsida</taxon>
        <taxon>eudicotyledons</taxon>
        <taxon>Gunneridae</taxon>
        <taxon>Pentapetalae</taxon>
        <taxon>rosids</taxon>
        <taxon>malvids</taxon>
        <taxon>Malvales</taxon>
        <taxon>Malvaceae</taxon>
        <taxon>Malvoideae</taxon>
        <taxon>Hibiscus</taxon>
    </lineage>
</organism>
<evidence type="ECO:0000313" key="2">
    <source>
        <dbReference type="EMBL" id="KAE8666267.1"/>
    </source>
</evidence>
<gene>
    <name evidence="2" type="ORF">F3Y22_tig00112503pilonHSYRG00201</name>
</gene>
<dbReference type="GO" id="GO:0005634">
    <property type="term" value="C:nucleus"/>
    <property type="evidence" value="ECO:0007669"/>
    <property type="project" value="TreeGrafter"/>
</dbReference>
<reference evidence="2" key="1">
    <citation type="submission" date="2019-09" db="EMBL/GenBank/DDBJ databases">
        <title>Draft genome information of white flower Hibiscus syriacus.</title>
        <authorList>
            <person name="Kim Y.-M."/>
        </authorList>
    </citation>
    <scope>NUCLEOTIDE SEQUENCE [LARGE SCALE GENOMIC DNA]</scope>
    <source>
        <strain evidence="2">YM2019G1</strain>
    </source>
</reference>
<evidence type="ECO:0000313" key="3">
    <source>
        <dbReference type="Proteomes" id="UP000436088"/>
    </source>
</evidence>
<dbReference type="GO" id="GO:0003886">
    <property type="term" value="F:DNA (cytosine-5-)-methyltransferase activity"/>
    <property type="evidence" value="ECO:0007669"/>
    <property type="project" value="TreeGrafter"/>
</dbReference>